<feature type="coiled-coil region" evidence="7">
    <location>
        <begin position="506"/>
        <end position="533"/>
    </location>
</feature>
<dbReference type="SMART" id="SM00129">
    <property type="entry name" value="KISc"/>
    <property type="match status" value="1"/>
</dbReference>
<proteinExistence type="inferred from homology"/>
<keyword evidence="3 7" id="KW-0175">Coiled coil</keyword>
<feature type="region of interest" description="Disordered" evidence="8">
    <location>
        <begin position="1"/>
        <end position="24"/>
    </location>
</feature>
<feature type="compositionally biased region" description="Acidic residues" evidence="8">
    <location>
        <begin position="362"/>
        <end position="376"/>
    </location>
</feature>
<organism evidence="11">
    <name type="scientific">Attheya septentrionalis</name>
    <dbReference type="NCBI Taxonomy" id="420275"/>
    <lineage>
        <taxon>Eukaryota</taxon>
        <taxon>Sar</taxon>
        <taxon>Stramenopiles</taxon>
        <taxon>Ochrophyta</taxon>
        <taxon>Bacillariophyta</taxon>
        <taxon>Coscinodiscophyceae</taxon>
        <taxon>Chaetocerotophycidae</taxon>
        <taxon>Chaetocerotales</taxon>
        <taxon>Attheyaceae</taxon>
        <taxon>Attheya</taxon>
    </lineage>
</organism>
<keyword evidence="6" id="KW-0493">Microtubule</keyword>
<dbReference type="InterPro" id="IPR036961">
    <property type="entry name" value="Kinesin_motor_dom_sf"/>
</dbReference>
<accession>A0A6T7G853</accession>
<evidence type="ECO:0000256" key="2">
    <source>
        <dbReference type="ARBA" id="ARBA00022840"/>
    </source>
</evidence>
<evidence type="ECO:0000256" key="5">
    <source>
        <dbReference type="PROSITE-ProRule" id="PRU00283"/>
    </source>
</evidence>
<dbReference type="InterPro" id="IPR027417">
    <property type="entry name" value="P-loop_NTPase"/>
</dbReference>
<dbReference type="EMBL" id="HBHQ01005034">
    <property type="protein sequence ID" value="CAD9811536.1"/>
    <property type="molecule type" value="Transcribed_RNA"/>
</dbReference>
<evidence type="ECO:0000256" key="4">
    <source>
        <dbReference type="ARBA" id="ARBA00023175"/>
    </source>
</evidence>
<dbReference type="SUPFAM" id="SSF52540">
    <property type="entry name" value="P-loop containing nucleoside triphosphate hydrolases"/>
    <property type="match status" value="1"/>
</dbReference>
<evidence type="ECO:0000256" key="8">
    <source>
        <dbReference type="SAM" id="MobiDB-lite"/>
    </source>
</evidence>
<dbReference type="AlphaFoldDB" id="A0A6T7G853"/>
<evidence type="ECO:0000256" key="1">
    <source>
        <dbReference type="ARBA" id="ARBA00022741"/>
    </source>
</evidence>
<dbReference type="PRINTS" id="PR00380">
    <property type="entry name" value="KINESINHEAVY"/>
</dbReference>
<dbReference type="PANTHER" id="PTHR47968">
    <property type="entry name" value="CENTROMERE PROTEIN E"/>
    <property type="match status" value="1"/>
</dbReference>
<feature type="compositionally biased region" description="Low complexity" evidence="8">
    <location>
        <begin position="59"/>
        <end position="89"/>
    </location>
</feature>
<dbReference type="GO" id="GO:0007018">
    <property type="term" value="P:microtubule-based movement"/>
    <property type="evidence" value="ECO:0007669"/>
    <property type="project" value="InterPro"/>
</dbReference>
<evidence type="ECO:0000256" key="7">
    <source>
        <dbReference type="SAM" id="Coils"/>
    </source>
</evidence>
<evidence type="ECO:0000313" key="11">
    <source>
        <dbReference type="EMBL" id="CAD9811537.1"/>
    </source>
</evidence>
<feature type="coiled-coil region" evidence="7">
    <location>
        <begin position="678"/>
        <end position="712"/>
    </location>
</feature>
<dbReference type="GO" id="GO:0003777">
    <property type="term" value="F:microtubule motor activity"/>
    <property type="evidence" value="ECO:0007669"/>
    <property type="project" value="InterPro"/>
</dbReference>
<feature type="binding site" evidence="5">
    <location>
        <begin position="204"/>
        <end position="211"/>
    </location>
    <ligand>
        <name>ATP</name>
        <dbReference type="ChEBI" id="CHEBI:30616"/>
    </ligand>
</feature>
<dbReference type="InterPro" id="IPR001752">
    <property type="entry name" value="Kinesin_motor_dom"/>
</dbReference>
<dbReference type="GO" id="GO:0005524">
    <property type="term" value="F:ATP binding"/>
    <property type="evidence" value="ECO:0007669"/>
    <property type="project" value="UniProtKB-UniRule"/>
</dbReference>
<keyword evidence="4 5" id="KW-0505">Motor protein</keyword>
<evidence type="ECO:0000313" key="10">
    <source>
        <dbReference type="EMBL" id="CAD9811536.1"/>
    </source>
</evidence>
<dbReference type="InterPro" id="IPR019821">
    <property type="entry name" value="Kinesin_motor_CS"/>
</dbReference>
<sequence>MSSVSMMEEKKGELNGDDDMPPIFTANRRTNIQVCVRVRPMLSSEMVNEKRLKSPAVEVGSVSGSGSRHVSNSRRSSGGSVSSVMSRLRTPTAVSNSKSRTKKSKLGSSGGEDMDDDARSVKSGITMASSFSEQVAPTQPAWDVTPTSVAQSSASNPDPSRKSFYAFDQVFGPKSTTRTLYKESISDVVTSAMEGYHASVFAYGQTSTGKTYTMSGTRQDPGVVPLAVRDCFRYIRDNASKDREFLFRVSYMEIYNEQIFDLLTAPSGGSQKSLNASGNSLGAPLAPTTIRIFESKNEGVIVRGLREEVVTSPEQVFSLIAAGEARRRTGSTGMNKQSSRSHSIFRFLIESRARHKQKSNNGDDDEDMLNSDDDEASNVGGPVRVSSLSLVDLAGSECAKMTGATGARQKEGKYINKSLMTLGHVIWKLSELAGKSNQPDAAERTHIPYRDSKLTRLLQPSLSGNAQICIICNISPHVQHLDESHNTLKFATRAKRIKQFAKITEVVDDKTLLQNYRQEIDALKRQLRDSQEVQQKLGSAPMSPKSADKEIDEETKVLVMAIQNLEKLILRKNNGAEGMQRRDSMASMDGDLLSPDDDLESLTGDAMSSMNGGINGELGDSELVSELHRIQGLLGAVLKRKGVGRPTEEVEELKHQLHEQEVATSLRQADSSFLQSQLAEKDNLLKEVSKILDAVEKRQVELETENSKMRDRLARTLATLSSRESELISLKARMAKANINNIKDDDDDDMFGSLVEA</sequence>
<evidence type="ECO:0000256" key="3">
    <source>
        <dbReference type="ARBA" id="ARBA00023054"/>
    </source>
</evidence>
<reference evidence="11" key="1">
    <citation type="submission" date="2021-01" db="EMBL/GenBank/DDBJ databases">
        <authorList>
            <person name="Corre E."/>
            <person name="Pelletier E."/>
            <person name="Niang G."/>
            <person name="Scheremetjew M."/>
            <person name="Finn R."/>
            <person name="Kale V."/>
            <person name="Holt S."/>
            <person name="Cochrane G."/>
            <person name="Meng A."/>
            <person name="Brown T."/>
            <person name="Cohen L."/>
        </authorList>
    </citation>
    <scope>NUCLEOTIDE SEQUENCE</scope>
    <source>
        <strain evidence="11">CCMP2084</strain>
    </source>
</reference>
<evidence type="ECO:0000259" key="9">
    <source>
        <dbReference type="PROSITE" id="PS50067"/>
    </source>
</evidence>
<dbReference type="PROSITE" id="PS50067">
    <property type="entry name" value="KINESIN_MOTOR_2"/>
    <property type="match status" value="1"/>
</dbReference>
<protein>
    <recommendedName>
        <fullName evidence="6">Kinesin-like protein</fullName>
    </recommendedName>
</protein>
<feature type="region of interest" description="Disordered" evidence="8">
    <location>
        <begin position="354"/>
        <end position="381"/>
    </location>
</feature>
<dbReference type="PANTHER" id="PTHR47968:SF75">
    <property type="entry name" value="CENTROMERE-ASSOCIATED PROTEIN E"/>
    <property type="match status" value="1"/>
</dbReference>
<dbReference type="Pfam" id="PF00225">
    <property type="entry name" value="Kinesin"/>
    <property type="match status" value="1"/>
</dbReference>
<name>A0A6T7G853_9STRA</name>
<dbReference type="GO" id="GO:0005874">
    <property type="term" value="C:microtubule"/>
    <property type="evidence" value="ECO:0007669"/>
    <property type="project" value="UniProtKB-KW"/>
</dbReference>
<evidence type="ECO:0000256" key="6">
    <source>
        <dbReference type="RuleBase" id="RU000394"/>
    </source>
</evidence>
<feature type="domain" description="Kinesin motor" evidence="9">
    <location>
        <begin position="31"/>
        <end position="497"/>
    </location>
</feature>
<dbReference type="Gene3D" id="3.40.850.10">
    <property type="entry name" value="Kinesin motor domain"/>
    <property type="match status" value="1"/>
</dbReference>
<dbReference type="PROSITE" id="PS00411">
    <property type="entry name" value="KINESIN_MOTOR_1"/>
    <property type="match status" value="1"/>
</dbReference>
<dbReference type="InterPro" id="IPR027640">
    <property type="entry name" value="Kinesin-like_fam"/>
</dbReference>
<comment type="similarity">
    <text evidence="5 6">Belongs to the TRAFAC class myosin-kinesin ATPase superfamily. Kinesin family.</text>
</comment>
<dbReference type="EMBL" id="HBHQ01005035">
    <property type="protein sequence ID" value="CAD9811537.1"/>
    <property type="molecule type" value="Transcribed_RNA"/>
</dbReference>
<feature type="region of interest" description="Disordered" evidence="8">
    <location>
        <begin position="51"/>
        <end position="118"/>
    </location>
</feature>
<gene>
    <name evidence="10" type="ORF">ASEP1449_LOCUS3361</name>
    <name evidence="11" type="ORF">ASEP1449_LOCUS3362</name>
</gene>
<dbReference type="GO" id="GO:0008017">
    <property type="term" value="F:microtubule binding"/>
    <property type="evidence" value="ECO:0007669"/>
    <property type="project" value="InterPro"/>
</dbReference>
<keyword evidence="1 5" id="KW-0547">Nucleotide-binding</keyword>
<keyword evidence="2 5" id="KW-0067">ATP-binding</keyword>